<dbReference type="InterPro" id="IPR015377">
    <property type="entry name" value="Fumarylacetoacetase_N"/>
</dbReference>
<evidence type="ECO:0000313" key="17">
    <source>
        <dbReference type="Proteomes" id="UP000019471"/>
    </source>
</evidence>
<dbReference type="PANTHER" id="PTHR43069:SF2">
    <property type="entry name" value="FUMARYLACETOACETASE"/>
    <property type="match status" value="1"/>
</dbReference>
<comment type="cofactor">
    <cofactor evidence="13">
        <name>Mg(2+)</name>
        <dbReference type="ChEBI" id="CHEBI:18420"/>
    </cofactor>
    <cofactor evidence="13">
        <name>Ca(2+)</name>
        <dbReference type="ChEBI" id="CHEBI:29108"/>
    </cofactor>
</comment>
<feature type="binding site" evidence="11">
    <location>
        <position position="153"/>
    </location>
    <ligand>
        <name>substrate</name>
    </ligand>
</feature>
<evidence type="ECO:0000256" key="7">
    <source>
        <dbReference type="ARBA" id="ARBA00022842"/>
    </source>
</evidence>
<evidence type="ECO:0000259" key="15">
    <source>
        <dbReference type="Pfam" id="PF09298"/>
    </source>
</evidence>
<evidence type="ECO:0000256" key="10">
    <source>
        <dbReference type="PIRSR" id="PIRSR605959-1"/>
    </source>
</evidence>
<dbReference type="SUPFAM" id="SSF56529">
    <property type="entry name" value="FAH"/>
    <property type="match status" value="1"/>
</dbReference>
<keyword evidence="4 12" id="KW-0479">Metal-binding</keyword>
<dbReference type="Pfam" id="PF01557">
    <property type="entry name" value="FAA_hydrolase"/>
    <property type="match status" value="1"/>
</dbReference>
<comment type="caution">
    <text evidence="16">The sequence shown here is derived from an EMBL/GenBank/DDBJ whole genome shotgun (WGS) entry which is preliminary data.</text>
</comment>
<dbReference type="GO" id="GO:1902000">
    <property type="term" value="P:homogentisate catabolic process"/>
    <property type="evidence" value="ECO:0007669"/>
    <property type="project" value="TreeGrafter"/>
</dbReference>
<accession>W9XAI0</accession>
<dbReference type="EC" id="3.7.1.2" evidence="3 13"/>
<evidence type="ECO:0000256" key="11">
    <source>
        <dbReference type="PIRSR" id="PIRSR605959-2"/>
    </source>
</evidence>
<protein>
    <recommendedName>
        <fullName evidence="3 13">Fumarylacetoacetase</fullName>
        <ecNumber evidence="3 13">3.7.1.2</ecNumber>
    </recommendedName>
    <alternativeName>
        <fullName evidence="13">Fumarylacetoacetate hydrolase</fullName>
    </alternativeName>
</protein>
<keyword evidence="9 13" id="KW-0585">Phenylalanine catabolism</keyword>
<comment type="catalytic activity">
    <reaction evidence="13">
        <text>4-fumarylacetoacetate + H2O = acetoacetate + fumarate + H(+)</text>
        <dbReference type="Rhea" id="RHEA:10244"/>
        <dbReference type="ChEBI" id="CHEBI:13705"/>
        <dbReference type="ChEBI" id="CHEBI:15377"/>
        <dbReference type="ChEBI" id="CHEBI:15378"/>
        <dbReference type="ChEBI" id="CHEBI:18034"/>
        <dbReference type="ChEBI" id="CHEBI:29806"/>
        <dbReference type="EC" id="3.7.1.2"/>
    </reaction>
</comment>
<feature type="active site" description="Proton acceptor" evidence="10">
    <location>
        <position position="144"/>
    </location>
</feature>
<evidence type="ECO:0000256" key="4">
    <source>
        <dbReference type="ARBA" id="ARBA00022723"/>
    </source>
</evidence>
<dbReference type="Proteomes" id="UP000019471">
    <property type="component" value="Unassembled WGS sequence"/>
</dbReference>
<dbReference type="GO" id="GO:0004334">
    <property type="term" value="F:fumarylacetoacetase activity"/>
    <property type="evidence" value="ECO:0007669"/>
    <property type="project" value="UniProtKB-UniRule"/>
</dbReference>
<dbReference type="NCBIfam" id="TIGR01266">
    <property type="entry name" value="fum_ac_acetase"/>
    <property type="match status" value="1"/>
</dbReference>
<reference evidence="16 17" key="1">
    <citation type="submission" date="2013-03" db="EMBL/GenBank/DDBJ databases">
        <title>The Genome Sequence of Cladophialophora psammophila CBS 110553.</title>
        <authorList>
            <consortium name="The Broad Institute Genomics Platform"/>
            <person name="Cuomo C."/>
            <person name="de Hoog S."/>
            <person name="Gorbushina A."/>
            <person name="Walker B."/>
            <person name="Young S.K."/>
            <person name="Zeng Q."/>
            <person name="Gargeya S."/>
            <person name="Fitzgerald M."/>
            <person name="Haas B."/>
            <person name="Abouelleil A."/>
            <person name="Allen A.W."/>
            <person name="Alvarado L."/>
            <person name="Arachchi H.M."/>
            <person name="Berlin A.M."/>
            <person name="Chapman S.B."/>
            <person name="Gainer-Dewar J."/>
            <person name="Goldberg J."/>
            <person name="Griggs A."/>
            <person name="Gujja S."/>
            <person name="Hansen M."/>
            <person name="Howarth C."/>
            <person name="Imamovic A."/>
            <person name="Ireland A."/>
            <person name="Larimer J."/>
            <person name="McCowan C."/>
            <person name="Murphy C."/>
            <person name="Pearson M."/>
            <person name="Poon T.W."/>
            <person name="Priest M."/>
            <person name="Roberts A."/>
            <person name="Saif S."/>
            <person name="Shea T."/>
            <person name="Sisk P."/>
            <person name="Sykes S."/>
            <person name="Wortman J."/>
            <person name="Nusbaum C."/>
            <person name="Birren B."/>
        </authorList>
    </citation>
    <scope>NUCLEOTIDE SEQUENCE [LARGE SCALE GENOMIC DNA]</scope>
    <source>
        <strain evidence="16 17">CBS 110553</strain>
    </source>
</reference>
<dbReference type="InterPro" id="IPR036663">
    <property type="entry name" value="Fumarylacetoacetase_C_sf"/>
</dbReference>
<feature type="binding site" evidence="11">
    <location>
        <position position="139"/>
    </location>
    <ligand>
        <name>substrate</name>
    </ligand>
</feature>
<dbReference type="PANTHER" id="PTHR43069">
    <property type="entry name" value="FUMARYLACETOACETASE"/>
    <property type="match status" value="1"/>
</dbReference>
<dbReference type="OrthoDB" id="9971669at2759"/>
<evidence type="ECO:0000256" key="9">
    <source>
        <dbReference type="ARBA" id="ARBA00023232"/>
    </source>
</evidence>
<proteinExistence type="inferred from homology"/>
<feature type="binding site" evidence="12">
    <location>
        <position position="245"/>
    </location>
    <ligand>
        <name>Ca(2+)</name>
        <dbReference type="ChEBI" id="CHEBI:29108"/>
    </ligand>
</feature>
<dbReference type="HOGENOM" id="CLU_026207_2_0_1"/>
<dbReference type="InterPro" id="IPR036462">
    <property type="entry name" value="Fumarylacetoacetase_N_sf"/>
</dbReference>
<dbReference type="Pfam" id="PF09298">
    <property type="entry name" value="FAA_hydrolase_N"/>
    <property type="match status" value="1"/>
</dbReference>
<evidence type="ECO:0000256" key="8">
    <source>
        <dbReference type="ARBA" id="ARBA00022878"/>
    </source>
</evidence>
<feature type="binding site" evidence="12">
    <location>
        <position position="213"/>
    </location>
    <ligand>
        <name>Ca(2+)</name>
        <dbReference type="ChEBI" id="CHEBI:29108"/>
    </ligand>
</feature>
<keyword evidence="8 13" id="KW-0828">Tyrosine catabolism</keyword>
<feature type="binding site" evidence="12">
    <location>
        <position position="245"/>
    </location>
    <ligand>
        <name>Mg(2+)</name>
        <dbReference type="ChEBI" id="CHEBI:18420"/>
    </ligand>
</feature>
<dbReference type="eggNOG" id="KOG2843">
    <property type="taxonomic scope" value="Eukaryota"/>
</dbReference>
<dbReference type="GO" id="GO:0006572">
    <property type="term" value="P:L-tyrosine catabolic process"/>
    <property type="evidence" value="ECO:0007669"/>
    <property type="project" value="UniProtKB-UniRule"/>
</dbReference>
<keyword evidence="6 12" id="KW-0106">Calcium</keyword>
<dbReference type="EMBL" id="AMGX01000003">
    <property type="protein sequence ID" value="EXJ73901.1"/>
    <property type="molecule type" value="Genomic_DNA"/>
</dbReference>
<feature type="binding site" evidence="11">
    <location>
        <position position="362"/>
    </location>
    <ligand>
        <name>substrate</name>
    </ligand>
</feature>
<dbReference type="InterPro" id="IPR011234">
    <property type="entry name" value="Fumarylacetoacetase-like_C"/>
</dbReference>
<keyword evidence="17" id="KW-1185">Reference proteome</keyword>
<dbReference type="UniPathway" id="UPA00139">
    <property type="reaction ID" value="UER00341"/>
</dbReference>
<name>W9XAI0_9EURO</name>
<evidence type="ECO:0000256" key="12">
    <source>
        <dbReference type="PIRSR" id="PIRSR605959-3"/>
    </source>
</evidence>
<feature type="binding site" evidence="12">
    <location>
        <position position="211"/>
    </location>
    <ligand>
        <name>Ca(2+)</name>
        <dbReference type="ChEBI" id="CHEBI:29108"/>
    </ligand>
</feature>
<dbReference type="SUPFAM" id="SSF63433">
    <property type="entry name" value="Fumarylacetoacetate hydrolase, FAH, N-terminal domain"/>
    <property type="match status" value="1"/>
</dbReference>
<keyword evidence="7 12" id="KW-0460">Magnesium</keyword>
<feature type="domain" description="Fumarylacetoacetase-like C-terminal" evidence="14">
    <location>
        <begin position="160"/>
        <end position="421"/>
    </location>
</feature>
<dbReference type="Gene3D" id="3.90.850.10">
    <property type="entry name" value="Fumarylacetoacetase-like, C-terminal domain"/>
    <property type="match status" value="1"/>
</dbReference>
<dbReference type="GeneID" id="19186928"/>
<organism evidence="16 17">
    <name type="scientific">Cladophialophora psammophila CBS 110553</name>
    <dbReference type="NCBI Taxonomy" id="1182543"/>
    <lineage>
        <taxon>Eukaryota</taxon>
        <taxon>Fungi</taxon>
        <taxon>Dikarya</taxon>
        <taxon>Ascomycota</taxon>
        <taxon>Pezizomycotina</taxon>
        <taxon>Eurotiomycetes</taxon>
        <taxon>Chaetothyriomycetidae</taxon>
        <taxon>Chaetothyriales</taxon>
        <taxon>Herpotrichiellaceae</taxon>
        <taxon>Cladophialophora</taxon>
    </lineage>
</organism>
<dbReference type="GO" id="GO:0046872">
    <property type="term" value="F:metal ion binding"/>
    <property type="evidence" value="ECO:0007669"/>
    <property type="project" value="UniProtKB-UniRule"/>
</dbReference>
<evidence type="ECO:0000256" key="1">
    <source>
        <dbReference type="ARBA" id="ARBA00004782"/>
    </source>
</evidence>
<evidence type="ECO:0000256" key="6">
    <source>
        <dbReference type="ARBA" id="ARBA00022837"/>
    </source>
</evidence>
<feature type="binding site" evidence="12">
    <location>
        <position position="269"/>
    </location>
    <ligand>
        <name>Mg(2+)</name>
        <dbReference type="ChEBI" id="CHEBI:18420"/>
    </ligand>
</feature>
<sequence length="436" mass="47930">MANHDSWLDIPKGSHFSRANIPFGIITTSSSVEKHAAIAIGDHVLDLHEFARHQGFMELQDFPATHIATFSQPSLNDFAALGQDVHTKVRRYLQNVFAKETPFPGVLRDNTETQRASLFWRDQVTLHLPMKIGGYTDFFAGKNHAYNCGCIFRDPNKALQPNYLHLPVAYNSRASSVVLSDTGIHRPLGQFLDNPSATESSFGLCRRLDIELELGALLCKGNQLGEPIDVNEAEKHIFGLVLLNDWSARDIQAWEAVPLGPFNAKTFATTISAWVVLKDALDTFRTPGMLNETKLHPYLREALKENVYDMNLEVELTTTNGETATLSRTNGRNLVYSFAQMIAHHTIGGCPLEVGDLIGSGTISGAEPGTLGSLLEASHGGKLSYDVSPTIKRTFLEDGDRVTIRGWCGGDHSEMVGFGECSGTILPAPKPLWLDT</sequence>
<evidence type="ECO:0000313" key="16">
    <source>
        <dbReference type="EMBL" id="EXJ73901.1"/>
    </source>
</evidence>
<dbReference type="GO" id="GO:0006559">
    <property type="term" value="P:L-phenylalanine catabolic process"/>
    <property type="evidence" value="ECO:0007669"/>
    <property type="project" value="UniProtKB-UniRule"/>
</dbReference>
<feature type="binding site" evidence="12">
    <location>
        <position position="137"/>
    </location>
    <ligand>
        <name>Ca(2+)</name>
        <dbReference type="ChEBI" id="CHEBI:29108"/>
    </ligand>
</feature>
<comment type="similarity">
    <text evidence="2 13">Belongs to the FAH family.</text>
</comment>
<evidence type="ECO:0000256" key="3">
    <source>
        <dbReference type="ARBA" id="ARBA00012094"/>
    </source>
</evidence>
<feature type="binding site" evidence="11">
    <location>
        <position position="252"/>
    </location>
    <ligand>
        <name>substrate</name>
    </ligand>
</feature>
<feature type="domain" description="Fumarylacetoacetase N-terminal" evidence="15">
    <location>
        <begin position="19"/>
        <end position="129"/>
    </location>
</feature>
<dbReference type="RefSeq" id="XP_007741001.1">
    <property type="nucleotide sequence ID" value="XM_007742811.1"/>
</dbReference>
<dbReference type="STRING" id="1182543.W9XAI0"/>
<evidence type="ECO:0000256" key="2">
    <source>
        <dbReference type="ARBA" id="ARBA00010211"/>
    </source>
</evidence>
<gene>
    <name evidence="16" type="ORF">A1O5_02195</name>
</gene>
<evidence type="ECO:0000256" key="13">
    <source>
        <dbReference type="RuleBase" id="RU366008"/>
    </source>
</evidence>
<evidence type="ECO:0000256" key="5">
    <source>
        <dbReference type="ARBA" id="ARBA00022801"/>
    </source>
</evidence>
<keyword evidence="5 13" id="KW-0378">Hydrolase</keyword>
<dbReference type="InterPro" id="IPR005959">
    <property type="entry name" value="Fumarylacetoacetase"/>
</dbReference>
<dbReference type="AlphaFoldDB" id="W9XAI0"/>
<feature type="binding site" evidence="12">
    <location>
        <position position="265"/>
    </location>
    <ligand>
        <name>Mg(2+)</name>
        <dbReference type="ChEBI" id="CHEBI:18420"/>
    </ligand>
</feature>
<evidence type="ECO:0000259" key="14">
    <source>
        <dbReference type="Pfam" id="PF01557"/>
    </source>
</evidence>
<comment type="pathway">
    <text evidence="1 13">Amino-acid degradation; L-phenylalanine degradation; acetoacetate and fumarate from L-phenylalanine: step 6/6.</text>
</comment>
<dbReference type="Gene3D" id="2.30.30.230">
    <property type="entry name" value="Fumarylacetoacetase, N-terminal domain"/>
    <property type="match status" value="1"/>
</dbReference>